<name>A0A0M7FVM4_9BORD</name>
<dbReference type="AlphaFoldDB" id="A0A0M7FVM4"/>
<organism evidence="2 3">
    <name type="scientific">Bordetella pseudohinzii</name>
    <dbReference type="NCBI Taxonomy" id="1331258"/>
    <lineage>
        <taxon>Bacteria</taxon>
        <taxon>Pseudomonadati</taxon>
        <taxon>Pseudomonadota</taxon>
        <taxon>Betaproteobacteria</taxon>
        <taxon>Burkholderiales</taxon>
        <taxon>Alcaligenaceae</taxon>
        <taxon>Bordetella</taxon>
    </lineage>
</organism>
<dbReference type="EMBL" id="CYTV01000006">
    <property type="protein sequence ID" value="CUI86534.1"/>
    <property type="molecule type" value="Genomic_DNA"/>
</dbReference>
<evidence type="ECO:0000256" key="1">
    <source>
        <dbReference type="SAM" id="MobiDB-lite"/>
    </source>
</evidence>
<gene>
    <name evidence="2" type="ORF">ERS370011_02615</name>
</gene>
<sequence length="76" mass="7986">MVLRFSFLPFSGHQPGTKTIMNVRALLLTCLTLLLAGCAGASDRFAHPGPPQPGAANPYSSGGFRDPGPNYPDTGR</sequence>
<evidence type="ECO:0008006" key="4">
    <source>
        <dbReference type="Google" id="ProtNLM"/>
    </source>
</evidence>
<accession>A0A0M7FVM4</accession>
<dbReference type="Proteomes" id="UP000053096">
    <property type="component" value="Unassembled WGS sequence"/>
</dbReference>
<feature type="region of interest" description="Disordered" evidence="1">
    <location>
        <begin position="45"/>
        <end position="76"/>
    </location>
</feature>
<evidence type="ECO:0000313" key="2">
    <source>
        <dbReference type="EMBL" id="CUI86534.1"/>
    </source>
</evidence>
<reference evidence="2 3" key="1">
    <citation type="submission" date="2015-09" db="EMBL/GenBank/DDBJ databases">
        <authorList>
            <person name="Jackson K.R."/>
            <person name="Lunt B.L."/>
            <person name="Fisher J.N.B."/>
            <person name="Gardner A.V."/>
            <person name="Bailey M.E."/>
            <person name="Deus L.M."/>
            <person name="Earl A.S."/>
            <person name="Gibby P.D."/>
            <person name="Hartmann K.A."/>
            <person name="Liu J.E."/>
            <person name="Manci A.M."/>
            <person name="Nielsen D.A."/>
            <person name="Solomon M.B."/>
            <person name="Breakwell D.P."/>
            <person name="Burnett S.H."/>
            <person name="Grose J.H."/>
        </authorList>
    </citation>
    <scope>NUCLEOTIDE SEQUENCE [LARGE SCALE GENOMIC DNA]</scope>
    <source>
        <strain evidence="2 3">2789STDY5608636</strain>
    </source>
</reference>
<proteinExistence type="predicted"/>
<protein>
    <recommendedName>
        <fullName evidence="4">Lipoprotein</fullName>
    </recommendedName>
</protein>
<evidence type="ECO:0000313" key="3">
    <source>
        <dbReference type="Proteomes" id="UP000053096"/>
    </source>
</evidence>